<name>A0A518FHI1_9PLAN</name>
<dbReference type="PANTHER" id="PTHR35894">
    <property type="entry name" value="GENERAL SECRETION PATHWAY PROTEIN A-RELATED"/>
    <property type="match status" value="1"/>
</dbReference>
<dbReference type="RefSeq" id="WP_145453845.1">
    <property type="nucleotide sequence ID" value="NZ_CP036317.1"/>
</dbReference>
<dbReference type="Proteomes" id="UP000320839">
    <property type="component" value="Chromosome"/>
</dbReference>
<dbReference type="AlphaFoldDB" id="A0A518FHI1"/>
<evidence type="ECO:0008006" key="3">
    <source>
        <dbReference type="Google" id="ProtNLM"/>
    </source>
</evidence>
<protein>
    <recommendedName>
        <fullName evidence="3">AAA+ ATPase domain-containing protein</fullName>
    </recommendedName>
</protein>
<dbReference type="Gene3D" id="3.40.50.300">
    <property type="entry name" value="P-loop containing nucleotide triphosphate hydrolases"/>
    <property type="match status" value="1"/>
</dbReference>
<reference evidence="1 2" key="1">
    <citation type="submission" date="2019-02" db="EMBL/GenBank/DDBJ databases">
        <title>Deep-cultivation of Planctomycetes and their phenomic and genomic characterization uncovers novel biology.</title>
        <authorList>
            <person name="Wiegand S."/>
            <person name="Jogler M."/>
            <person name="Boedeker C."/>
            <person name="Pinto D."/>
            <person name="Vollmers J."/>
            <person name="Rivas-Marin E."/>
            <person name="Kohn T."/>
            <person name="Peeters S.H."/>
            <person name="Heuer A."/>
            <person name="Rast P."/>
            <person name="Oberbeckmann S."/>
            <person name="Bunk B."/>
            <person name="Jeske O."/>
            <person name="Meyerdierks A."/>
            <person name="Storesund J.E."/>
            <person name="Kallscheuer N."/>
            <person name="Luecker S."/>
            <person name="Lage O.M."/>
            <person name="Pohl T."/>
            <person name="Merkel B.J."/>
            <person name="Hornburger P."/>
            <person name="Mueller R.-W."/>
            <person name="Bruemmer F."/>
            <person name="Labrenz M."/>
            <person name="Spormann A.M."/>
            <person name="Op den Camp H."/>
            <person name="Overmann J."/>
            <person name="Amann R."/>
            <person name="Jetten M.S.M."/>
            <person name="Mascher T."/>
            <person name="Medema M.H."/>
            <person name="Devos D.P."/>
            <person name="Kaster A.-K."/>
            <person name="Ovreas L."/>
            <person name="Rohde M."/>
            <person name="Galperin M.Y."/>
            <person name="Jogler C."/>
        </authorList>
    </citation>
    <scope>NUCLEOTIDE SEQUENCE [LARGE SCALE GENOMIC DNA]</scope>
    <source>
        <strain evidence="1 2">Pan153</strain>
    </source>
</reference>
<organism evidence="1 2">
    <name type="scientific">Gimesia panareensis</name>
    <dbReference type="NCBI Taxonomy" id="2527978"/>
    <lineage>
        <taxon>Bacteria</taxon>
        <taxon>Pseudomonadati</taxon>
        <taxon>Planctomycetota</taxon>
        <taxon>Planctomycetia</taxon>
        <taxon>Planctomycetales</taxon>
        <taxon>Planctomycetaceae</taxon>
        <taxon>Gimesia</taxon>
    </lineage>
</organism>
<dbReference type="InterPro" id="IPR052026">
    <property type="entry name" value="ExeA_AAA_ATPase_DNA-bind"/>
</dbReference>
<dbReference type="OrthoDB" id="212294at2"/>
<gene>
    <name evidence="1" type="ORF">Pan153_04280</name>
</gene>
<evidence type="ECO:0000313" key="1">
    <source>
        <dbReference type="EMBL" id="QDV15809.1"/>
    </source>
</evidence>
<accession>A0A518FHI1</accession>
<dbReference type="PANTHER" id="PTHR35894:SF1">
    <property type="entry name" value="PHOSPHORIBULOKINASE _ URIDINE KINASE FAMILY"/>
    <property type="match status" value="1"/>
</dbReference>
<sequence>MYYDFWNLSQAPFSQQQDLALFFESELHEEALARLLFVAEEQKKCSLFSGPSGTGKSITLKACQQILTRSPWQCEYLDLLGLEEEEFLWQLSATLRLGPAQDTPLPQLWRQLTDCLTGMQLTQGRLLLLLDHVDQSRLESLHAIERLLHSGTQQFPSLSLVLAMDDLNSARAERATRISDLSIELAAFDAEMTENYIQHRLSLSGCADPLFTSDAVAEIQNASQGIPARINQICDLALLAGYEQNLNEIGIDVIRRAVREINGTPAHFNRISEVIQGV</sequence>
<evidence type="ECO:0000313" key="2">
    <source>
        <dbReference type="Proteomes" id="UP000320839"/>
    </source>
</evidence>
<proteinExistence type="predicted"/>
<dbReference type="InterPro" id="IPR027417">
    <property type="entry name" value="P-loop_NTPase"/>
</dbReference>
<dbReference type="SUPFAM" id="SSF52540">
    <property type="entry name" value="P-loop containing nucleoside triphosphate hydrolases"/>
    <property type="match status" value="1"/>
</dbReference>
<dbReference type="EMBL" id="CP036317">
    <property type="protein sequence ID" value="QDV15809.1"/>
    <property type="molecule type" value="Genomic_DNA"/>
</dbReference>